<dbReference type="GO" id="GO:0006260">
    <property type="term" value="P:DNA replication"/>
    <property type="evidence" value="ECO:0007669"/>
    <property type="project" value="InterPro"/>
</dbReference>
<comment type="caution">
    <text evidence="2">Lacks conserved residue(s) required for the propagation of feature annotation.</text>
</comment>
<dbReference type="EMBL" id="SSMQ01000001">
    <property type="protein sequence ID" value="TKD13223.1"/>
    <property type="molecule type" value="Genomic_DNA"/>
</dbReference>
<sequence>MAEGFNRVMLLGNLGSDPELRFTQGGQAVLNLRLATTESYLDKDKVRRERTDWHNVVVWGKRGEALAKILGKGSSLFIEGSLRTSSYDDRDGNKRYKTEVIANNVILAGRGRGAPAGDDMGPPADFSGPPARGGGGGGGDYGDFSGGGGGGSGGGSRGGGGYGGSRGGGGGGGGGTNRGGGGGGGGAGRPAPDPGPPPDDFGGYDGGDDIPF</sequence>
<feature type="compositionally biased region" description="Low complexity" evidence="4">
    <location>
        <begin position="113"/>
        <end position="130"/>
    </location>
</feature>
<organism evidence="5 6">
    <name type="scientific">Polyangium fumosum</name>
    <dbReference type="NCBI Taxonomy" id="889272"/>
    <lineage>
        <taxon>Bacteria</taxon>
        <taxon>Pseudomonadati</taxon>
        <taxon>Myxococcota</taxon>
        <taxon>Polyangia</taxon>
        <taxon>Polyangiales</taxon>
        <taxon>Polyangiaceae</taxon>
        <taxon>Polyangium</taxon>
    </lineage>
</organism>
<dbReference type="AlphaFoldDB" id="A0A4V5PQN9"/>
<evidence type="ECO:0000256" key="1">
    <source>
        <dbReference type="ARBA" id="ARBA00023125"/>
    </source>
</evidence>
<dbReference type="GO" id="GO:0003697">
    <property type="term" value="F:single-stranded DNA binding"/>
    <property type="evidence" value="ECO:0007669"/>
    <property type="project" value="UniProtKB-UniRule"/>
</dbReference>
<comment type="caution">
    <text evidence="5">The sequence shown here is derived from an EMBL/GenBank/DDBJ whole genome shotgun (WGS) entry which is preliminary data.</text>
</comment>
<dbReference type="InterPro" id="IPR011344">
    <property type="entry name" value="ssDNA-bd"/>
</dbReference>
<gene>
    <name evidence="5" type="primary">ssb</name>
    <name evidence="5" type="ORF">E8A74_01335</name>
</gene>
<dbReference type="PANTHER" id="PTHR10302">
    <property type="entry name" value="SINGLE-STRANDED DNA-BINDING PROTEIN"/>
    <property type="match status" value="1"/>
</dbReference>
<evidence type="ECO:0000256" key="2">
    <source>
        <dbReference type="HAMAP-Rule" id="MF_00984"/>
    </source>
</evidence>
<evidence type="ECO:0000256" key="4">
    <source>
        <dbReference type="SAM" id="MobiDB-lite"/>
    </source>
</evidence>
<dbReference type="InterPro" id="IPR012340">
    <property type="entry name" value="NA-bd_OB-fold"/>
</dbReference>
<dbReference type="GO" id="GO:0009295">
    <property type="term" value="C:nucleoid"/>
    <property type="evidence" value="ECO:0007669"/>
    <property type="project" value="TreeGrafter"/>
</dbReference>
<evidence type="ECO:0000256" key="3">
    <source>
        <dbReference type="RuleBase" id="RU000524"/>
    </source>
</evidence>
<protein>
    <recommendedName>
        <fullName evidence="2 3">Single-stranded DNA-binding protein</fullName>
        <shortName evidence="2">SSB</shortName>
    </recommendedName>
</protein>
<dbReference type="RefSeq" id="WP_136927039.1">
    <property type="nucleotide sequence ID" value="NZ_SSMQ01000001.1"/>
</dbReference>
<dbReference type="NCBIfam" id="TIGR00621">
    <property type="entry name" value="ssb"/>
    <property type="match status" value="1"/>
</dbReference>
<keyword evidence="6" id="KW-1185">Reference proteome</keyword>
<evidence type="ECO:0000313" key="5">
    <source>
        <dbReference type="EMBL" id="TKD13223.1"/>
    </source>
</evidence>
<name>A0A4V5PQN9_9BACT</name>
<dbReference type="Gene3D" id="2.40.50.140">
    <property type="entry name" value="Nucleic acid-binding proteins"/>
    <property type="match status" value="1"/>
</dbReference>
<reference evidence="5 6" key="1">
    <citation type="submission" date="2019-04" db="EMBL/GenBank/DDBJ databases">
        <authorList>
            <person name="Li Y."/>
            <person name="Wang J."/>
        </authorList>
    </citation>
    <scope>NUCLEOTIDE SEQUENCE [LARGE SCALE GENOMIC DNA]</scope>
    <source>
        <strain evidence="5 6">DSM 14668</strain>
    </source>
</reference>
<dbReference type="Pfam" id="PF00436">
    <property type="entry name" value="SSB"/>
    <property type="match status" value="1"/>
</dbReference>
<proteinExistence type="inferred from homology"/>
<dbReference type="HAMAP" id="MF_00984">
    <property type="entry name" value="SSB"/>
    <property type="match status" value="1"/>
</dbReference>
<dbReference type="InterPro" id="IPR000424">
    <property type="entry name" value="Primosome_PriB/ssb"/>
</dbReference>
<dbReference type="SUPFAM" id="SSF50249">
    <property type="entry name" value="Nucleic acid-binding proteins"/>
    <property type="match status" value="1"/>
</dbReference>
<feature type="region of interest" description="Disordered" evidence="4">
    <location>
        <begin position="112"/>
        <end position="212"/>
    </location>
</feature>
<dbReference type="PANTHER" id="PTHR10302:SF27">
    <property type="entry name" value="SINGLE-STRANDED DNA-BINDING PROTEIN"/>
    <property type="match status" value="1"/>
</dbReference>
<evidence type="ECO:0000313" key="6">
    <source>
        <dbReference type="Proteomes" id="UP000309215"/>
    </source>
</evidence>
<dbReference type="OrthoDB" id="9809878at2"/>
<comment type="subunit">
    <text evidence="2">Homotetramer.</text>
</comment>
<dbReference type="CDD" id="cd04496">
    <property type="entry name" value="SSB_OBF"/>
    <property type="match status" value="1"/>
</dbReference>
<feature type="compositionally biased region" description="Gly residues" evidence="4">
    <location>
        <begin position="131"/>
        <end position="188"/>
    </location>
</feature>
<dbReference type="PROSITE" id="PS50935">
    <property type="entry name" value="SSB"/>
    <property type="match status" value="1"/>
</dbReference>
<accession>A0A4V5PQN9</accession>
<dbReference type="Proteomes" id="UP000309215">
    <property type="component" value="Unassembled WGS sequence"/>
</dbReference>
<keyword evidence="1 2" id="KW-0238">DNA-binding</keyword>